<dbReference type="NCBIfam" id="TIGR00305">
    <property type="entry name" value="putative toxin-antitoxin system toxin component, PIN family"/>
    <property type="match status" value="1"/>
</dbReference>
<dbReference type="InterPro" id="IPR029060">
    <property type="entry name" value="PIN-like_dom_sf"/>
</dbReference>
<reference evidence="2 3" key="1">
    <citation type="journal article" date="2016" name="Nat. Commun.">
        <title>Thousands of microbial genomes shed light on interconnected biogeochemical processes in an aquifer system.</title>
        <authorList>
            <person name="Anantharaman K."/>
            <person name="Brown C.T."/>
            <person name="Hug L.A."/>
            <person name="Sharon I."/>
            <person name="Castelle C.J."/>
            <person name="Probst A.J."/>
            <person name="Thomas B.C."/>
            <person name="Singh A."/>
            <person name="Wilkins M.J."/>
            <person name="Karaoz U."/>
            <person name="Brodie E.L."/>
            <person name="Williams K.H."/>
            <person name="Hubbard S.S."/>
            <person name="Banfield J.F."/>
        </authorList>
    </citation>
    <scope>NUCLEOTIDE SEQUENCE [LARGE SCALE GENOMIC DNA]</scope>
</reference>
<dbReference type="InterPro" id="IPR002716">
    <property type="entry name" value="PIN_dom"/>
</dbReference>
<dbReference type="EMBL" id="MGAR01000022">
    <property type="protein sequence ID" value="OGK51648.1"/>
    <property type="molecule type" value="Genomic_DNA"/>
</dbReference>
<evidence type="ECO:0000259" key="1">
    <source>
        <dbReference type="Pfam" id="PF13470"/>
    </source>
</evidence>
<dbReference type="Pfam" id="PF13470">
    <property type="entry name" value="PIN_3"/>
    <property type="match status" value="1"/>
</dbReference>
<name>A0A1F7J7R0_9BACT</name>
<evidence type="ECO:0000313" key="2">
    <source>
        <dbReference type="EMBL" id="OGK51648.1"/>
    </source>
</evidence>
<dbReference type="PANTHER" id="PTHR34610">
    <property type="entry name" value="SSL7007 PROTEIN"/>
    <property type="match status" value="1"/>
</dbReference>
<evidence type="ECO:0000313" key="3">
    <source>
        <dbReference type="Proteomes" id="UP000176480"/>
    </source>
</evidence>
<accession>A0A1F7J7R0</accession>
<dbReference type="Proteomes" id="UP000176480">
    <property type="component" value="Unassembled WGS sequence"/>
</dbReference>
<sequence>MEQIPIFLDTDVIISALISSKGAAFTILNNQMLQKIVSKYIVEEVTEVCRRLKISKQKQSTLKNLTQISVQLKKEELMKTFAGYVLDQEDCHVVAGAVISGTKFLLTYNLKDYRTLKISNDLSVMVMSPGTFLQYLRSL</sequence>
<proteinExistence type="predicted"/>
<dbReference type="InterPro" id="IPR002850">
    <property type="entry name" value="PIN_toxin-like"/>
</dbReference>
<dbReference type="PANTHER" id="PTHR34610:SF3">
    <property type="entry name" value="SSL7007 PROTEIN"/>
    <property type="match status" value="1"/>
</dbReference>
<organism evidence="2 3">
    <name type="scientific">Candidatus Roizmanbacteria bacterium RIFCSPLOWO2_01_FULL_41_22</name>
    <dbReference type="NCBI Taxonomy" id="1802067"/>
    <lineage>
        <taxon>Bacteria</taxon>
        <taxon>Candidatus Roizmaniibacteriota</taxon>
    </lineage>
</organism>
<comment type="caution">
    <text evidence="2">The sequence shown here is derived from an EMBL/GenBank/DDBJ whole genome shotgun (WGS) entry which is preliminary data.</text>
</comment>
<dbReference type="STRING" id="1802067.A2966_04970"/>
<feature type="domain" description="PIN" evidence="1">
    <location>
        <begin position="6"/>
        <end position="110"/>
    </location>
</feature>
<gene>
    <name evidence="2" type="ORF">A2966_04970</name>
</gene>
<dbReference type="AlphaFoldDB" id="A0A1F7J7R0"/>
<protein>
    <submittedName>
        <fullName evidence="2">Putative toxin-antitoxin system toxin component, PIN family</fullName>
    </submittedName>
</protein>
<dbReference type="SUPFAM" id="SSF88723">
    <property type="entry name" value="PIN domain-like"/>
    <property type="match status" value="1"/>
</dbReference>